<accession>A0ACB6ZWC7</accession>
<gene>
    <name evidence="1" type="ORF">BDM02DRAFT_3216163</name>
</gene>
<evidence type="ECO:0000313" key="1">
    <source>
        <dbReference type="EMBL" id="KAF9653907.1"/>
    </source>
</evidence>
<dbReference type="EMBL" id="MU117962">
    <property type="protein sequence ID" value="KAF9653907.1"/>
    <property type="molecule type" value="Genomic_DNA"/>
</dbReference>
<reference evidence="1" key="1">
    <citation type="submission" date="2019-10" db="EMBL/GenBank/DDBJ databases">
        <authorList>
            <consortium name="DOE Joint Genome Institute"/>
            <person name="Kuo A."/>
            <person name="Miyauchi S."/>
            <person name="Kiss E."/>
            <person name="Drula E."/>
            <person name="Kohler A."/>
            <person name="Sanchez-Garcia M."/>
            <person name="Andreopoulos B."/>
            <person name="Barry K.W."/>
            <person name="Bonito G."/>
            <person name="Buee M."/>
            <person name="Carver A."/>
            <person name="Chen C."/>
            <person name="Cichocki N."/>
            <person name="Clum A."/>
            <person name="Culley D."/>
            <person name="Crous P.W."/>
            <person name="Fauchery L."/>
            <person name="Girlanda M."/>
            <person name="Hayes R."/>
            <person name="Keri Z."/>
            <person name="Labutti K."/>
            <person name="Lipzen A."/>
            <person name="Lombard V."/>
            <person name="Magnuson J."/>
            <person name="Maillard F."/>
            <person name="Morin E."/>
            <person name="Murat C."/>
            <person name="Nolan M."/>
            <person name="Ohm R."/>
            <person name="Pangilinan J."/>
            <person name="Pereira M."/>
            <person name="Perotto S."/>
            <person name="Peter M."/>
            <person name="Riley R."/>
            <person name="Sitrit Y."/>
            <person name="Stielow B."/>
            <person name="Szollosi G."/>
            <person name="Zifcakova L."/>
            <person name="Stursova M."/>
            <person name="Spatafora J.W."/>
            <person name="Tedersoo L."/>
            <person name="Vaario L.-M."/>
            <person name="Yamada A."/>
            <person name="Yan M."/>
            <person name="Wang P."/>
            <person name="Xu J."/>
            <person name="Bruns T."/>
            <person name="Baldrian P."/>
            <person name="Vilgalys R."/>
            <person name="Henrissat B."/>
            <person name="Grigoriev I.V."/>
            <person name="Hibbett D."/>
            <person name="Nagy L.G."/>
            <person name="Martin F.M."/>
        </authorList>
    </citation>
    <scope>NUCLEOTIDE SEQUENCE</scope>
    <source>
        <strain evidence="1">P2</strain>
    </source>
</reference>
<evidence type="ECO:0000313" key="2">
    <source>
        <dbReference type="Proteomes" id="UP000886501"/>
    </source>
</evidence>
<keyword evidence="2" id="KW-1185">Reference proteome</keyword>
<sequence length="703" mass="77772">MRTPPAPASIDCLSGLSFVFTGELPGFSRDESVSLAKRYGGRVVGQPSSKTSFVVLGNNAGPGKLKAIEKHNLRTLDEDGFMNLIATRKGPSAGGKVDDKTRKKMEKEEEEIKQGAEELARREEAASLMFLSSGEAISRLTQLWTVRYAPKTLKEICGNKGQIEKLQQWLVDWPGSSKSDFKKPGKNGTNIYRAMMITGPPGIGKTTSAHLCAQLAGFTPIEMNASDARSKKLIESGANTMNQSLDKWLTGKGSLKTAQSVNAAGVEITSRSCLIMDEVDGMSAGDRGGVGALAALIKKTHVPIICIANDRGAQKLKPLLNCSFNLPFKKPDAVMVRSRIMTILYKEKMKVPANVVDQLVEGAQADIRQVLNMLSTWRLSSDTMGFDDSKALVKMNEKYATITPFAIIQKLLGPYMFSPNARETLNDKMELYFHDHSFVPLFVQENYLKTTPSLVRKTDTPPEKLKLLKLMDRAASSLSDADIVDSLIHGPEQHWSLMPLHAVTSTVIPASCMYGNTSYTGPNTISFPQWLGQNSKQNKLMRQLGDIQVRMRLKVSGDKTEIRQHYVPALFPHIVQPLMDDGTSAVDEVIERMDKYFLSKDEWDTLVELGVGSHKDEGVLKKVSTATKTSFTKKYNLKVHPVPFHKAQDLGKLPKKLSAEPAPDLEEAYDVSGWSNATNTQPNFGTRMMTTFRMRTMTTRRNQ</sequence>
<protein>
    <submittedName>
        <fullName evidence="1">DNA replication factor C large subunit</fullName>
    </submittedName>
</protein>
<proteinExistence type="predicted"/>
<reference evidence="1" key="2">
    <citation type="journal article" date="2020" name="Nat. Commun.">
        <title>Large-scale genome sequencing of mycorrhizal fungi provides insights into the early evolution of symbiotic traits.</title>
        <authorList>
            <person name="Miyauchi S."/>
            <person name="Kiss E."/>
            <person name="Kuo A."/>
            <person name="Drula E."/>
            <person name="Kohler A."/>
            <person name="Sanchez-Garcia M."/>
            <person name="Morin E."/>
            <person name="Andreopoulos B."/>
            <person name="Barry K.W."/>
            <person name="Bonito G."/>
            <person name="Buee M."/>
            <person name="Carver A."/>
            <person name="Chen C."/>
            <person name="Cichocki N."/>
            <person name="Clum A."/>
            <person name="Culley D."/>
            <person name="Crous P.W."/>
            <person name="Fauchery L."/>
            <person name="Girlanda M."/>
            <person name="Hayes R.D."/>
            <person name="Keri Z."/>
            <person name="LaButti K."/>
            <person name="Lipzen A."/>
            <person name="Lombard V."/>
            <person name="Magnuson J."/>
            <person name="Maillard F."/>
            <person name="Murat C."/>
            <person name="Nolan M."/>
            <person name="Ohm R.A."/>
            <person name="Pangilinan J."/>
            <person name="Pereira M.F."/>
            <person name="Perotto S."/>
            <person name="Peter M."/>
            <person name="Pfister S."/>
            <person name="Riley R."/>
            <person name="Sitrit Y."/>
            <person name="Stielow J.B."/>
            <person name="Szollosi G."/>
            <person name="Zifcakova L."/>
            <person name="Stursova M."/>
            <person name="Spatafora J.W."/>
            <person name="Tedersoo L."/>
            <person name="Vaario L.M."/>
            <person name="Yamada A."/>
            <person name="Yan M."/>
            <person name="Wang P."/>
            <person name="Xu J."/>
            <person name="Bruns T."/>
            <person name="Baldrian P."/>
            <person name="Vilgalys R."/>
            <person name="Dunand C."/>
            <person name="Henrissat B."/>
            <person name="Grigoriev I.V."/>
            <person name="Hibbett D."/>
            <person name="Nagy L.G."/>
            <person name="Martin F.M."/>
        </authorList>
    </citation>
    <scope>NUCLEOTIDE SEQUENCE</scope>
    <source>
        <strain evidence="1">P2</strain>
    </source>
</reference>
<name>A0ACB6ZWC7_THEGA</name>
<organism evidence="1 2">
    <name type="scientific">Thelephora ganbajun</name>
    <name type="common">Ganba fungus</name>
    <dbReference type="NCBI Taxonomy" id="370292"/>
    <lineage>
        <taxon>Eukaryota</taxon>
        <taxon>Fungi</taxon>
        <taxon>Dikarya</taxon>
        <taxon>Basidiomycota</taxon>
        <taxon>Agaricomycotina</taxon>
        <taxon>Agaricomycetes</taxon>
        <taxon>Thelephorales</taxon>
        <taxon>Thelephoraceae</taxon>
        <taxon>Thelephora</taxon>
    </lineage>
</organism>
<dbReference type="Proteomes" id="UP000886501">
    <property type="component" value="Unassembled WGS sequence"/>
</dbReference>
<comment type="caution">
    <text evidence="1">The sequence shown here is derived from an EMBL/GenBank/DDBJ whole genome shotgun (WGS) entry which is preliminary data.</text>
</comment>